<evidence type="ECO:0000256" key="8">
    <source>
        <dbReference type="ARBA" id="ARBA00048109"/>
    </source>
</evidence>
<dbReference type="Pfam" id="PF00756">
    <property type="entry name" value="Esterase"/>
    <property type="match status" value="1"/>
</dbReference>
<feature type="compositionally biased region" description="Basic and acidic residues" evidence="9">
    <location>
        <begin position="1"/>
        <end position="12"/>
    </location>
</feature>
<dbReference type="PROSITE" id="PS51318">
    <property type="entry name" value="TAT"/>
    <property type="match status" value="1"/>
</dbReference>
<organism evidence="10 11">
    <name type="scientific">Kushneria marisflavi</name>
    <dbReference type="NCBI Taxonomy" id="157779"/>
    <lineage>
        <taxon>Bacteria</taxon>
        <taxon>Pseudomonadati</taxon>
        <taxon>Pseudomonadota</taxon>
        <taxon>Gammaproteobacteria</taxon>
        <taxon>Oceanospirillales</taxon>
        <taxon>Halomonadaceae</taxon>
        <taxon>Kushneria</taxon>
    </lineage>
</organism>
<evidence type="ECO:0000256" key="1">
    <source>
        <dbReference type="ARBA" id="ARBA00000697"/>
    </source>
</evidence>
<evidence type="ECO:0000256" key="4">
    <source>
        <dbReference type="ARBA" id="ARBA00012820"/>
    </source>
</evidence>
<evidence type="ECO:0000256" key="9">
    <source>
        <dbReference type="SAM" id="MobiDB-lite"/>
    </source>
</evidence>
<dbReference type="GO" id="GO:0050348">
    <property type="term" value="F:trehalose O-mycolyltransferase activity"/>
    <property type="evidence" value="ECO:0007669"/>
    <property type="project" value="UniProtKB-EC"/>
</dbReference>
<evidence type="ECO:0000313" key="11">
    <source>
        <dbReference type="Proteomes" id="UP000194457"/>
    </source>
</evidence>
<accession>A0A240ULH8</accession>
<evidence type="ECO:0000256" key="7">
    <source>
        <dbReference type="ARBA" id="ARBA00032572"/>
    </source>
</evidence>
<evidence type="ECO:0000256" key="5">
    <source>
        <dbReference type="ARBA" id="ARBA00013244"/>
    </source>
</evidence>
<proteinExistence type="inferred from homology"/>
<keyword evidence="11" id="KW-1185">Reference proteome</keyword>
<dbReference type="KEGG" id="kma:B9H00_04085"/>
<dbReference type="InterPro" id="IPR029058">
    <property type="entry name" value="AB_hydrolase_fold"/>
</dbReference>
<dbReference type="PANTHER" id="PTHR40841">
    <property type="entry name" value="SIDEROPHORE TRIACETYLFUSARININE C ESTERASE"/>
    <property type="match status" value="1"/>
</dbReference>
<comment type="similarity">
    <text evidence="3">Belongs to the mycobacterial A85 antigen family.</text>
</comment>
<dbReference type="GO" id="GO:0016788">
    <property type="term" value="F:hydrolase activity, acting on ester bonds"/>
    <property type="evidence" value="ECO:0007669"/>
    <property type="project" value="TreeGrafter"/>
</dbReference>
<dbReference type="PANTHER" id="PTHR40841:SF2">
    <property type="entry name" value="SIDEROPHORE-DEGRADING ESTERASE (EUROFUNG)"/>
    <property type="match status" value="1"/>
</dbReference>
<evidence type="ECO:0000256" key="3">
    <source>
        <dbReference type="ARBA" id="ARBA00005874"/>
    </source>
</evidence>
<dbReference type="Proteomes" id="UP000194457">
    <property type="component" value="Chromosome"/>
</dbReference>
<comment type="catalytic activity">
    <reaction evidence="8">
        <text>an acyl-CoA + a 1,2-diacyl-sn-glycerol = a triacyl-sn-glycerol + CoA</text>
        <dbReference type="Rhea" id="RHEA:10868"/>
        <dbReference type="ChEBI" id="CHEBI:17815"/>
        <dbReference type="ChEBI" id="CHEBI:57287"/>
        <dbReference type="ChEBI" id="CHEBI:58342"/>
        <dbReference type="ChEBI" id="CHEBI:64615"/>
        <dbReference type="EC" id="2.3.1.20"/>
    </reaction>
</comment>
<evidence type="ECO:0000256" key="2">
    <source>
        <dbReference type="ARBA" id="ARBA00005622"/>
    </source>
</evidence>
<gene>
    <name evidence="10" type="ORF">B9H00_04085</name>
</gene>
<dbReference type="InterPro" id="IPR052558">
    <property type="entry name" value="Siderophore_Hydrolase_D"/>
</dbReference>
<dbReference type="InterPro" id="IPR000801">
    <property type="entry name" value="Esterase-like"/>
</dbReference>
<evidence type="ECO:0000256" key="6">
    <source>
        <dbReference type="ARBA" id="ARBA00022801"/>
    </source>
</evidence>
<comment type="catalytic activity">
    <reaction evidence="1">
        <text>2 alpha,alpha'-trehalose 6-mycolate = alpha,alpha'-trehalose 6,6'-bismycolate + alpha,alpha-trehalose</text>
        <dbReference type="Rhea" id="RHEA:23472"/>
        <dbReference type="ChEBI" id="CHEBI:16551"/>
        <dbReference type="ChEBI" id="CHEBI:18195"/>
        <dbReference type="ChEBI" id="CHEBI:18234"/>
        <dbReference type="EC" id="2.3.1.122"/>
    </reaction>
</comment>
<protein>
    <recommendedName>
        <fullName evidence="7">Acyl-CoA:diacylglycerol acyltransferase</fullName>
        <ecNumber evidence="4">2.3.1.122</ecNumber>
        <ecNumber evidence="5">2.3.1.20</ecNumber>
    </recommendedName>
</protein>
<evidence type="ECO:0000313" key="10">
    <source>
        <dbReference type="EMBL" id="ART62354.1"/>
    </source>
</evidence>
<dbReference type="Gene3D" id="3.40.50.1820">
    <property type="entry name" value="alpha/beta hydrolase"/>
    <property type="match status" value="1"/>
</dbReference>
<dbReference type="InterPro" id="IPR006311">
    <property type="entry name" value="TAT_signal"/>
</dbReference>
<dbReference type="SUPFAM" id="SSF53474">
    <property type="entry name" value="alpha/beta-Hydrolases"/>
    <property type="match status" value="1"/>
</dbReference>
<sequence>MARSHEHHESLRGHMTLPPDLDDTRRRLLKGAGAMALLSLLPGALLARSADARPGSDFNESLPPGIVETGSSVYDFRVHRLTSPDGERHYRITVAIPKKAPPEAGYTPIYLLDGNAALAALDEQSLKAMNAATPPVLIALGYDTDHRFDVEARQWDYTPRRPNQDPIIDDRHPERRGGGADDFIKLINDTIMAEAERDLLINTSERAIWGHSFGGLFVLHTLFTHPSSFDHWYAASPTLHWNGYQVVAEAGRFQWPSDQRGSALLMRGDAELQRRGPYSNGGSDKEINDQLEGLAKQINRAKGFEARFEVLEGLGHGAALVRSLKLTLSDISGATLTPSA</sequence>
<dbReference type="EC" id="2.3.1.122" evidence="4"/>
<dbReference type="EC" id="2.3.1.20" evidence="5"/>
<reference evidence="10 11" key="1">
    <citation type="submission" date="2017-05" db="EMBL/GenBank/DDBJ databases">
        <authorList>
            <person name="Song R."/>
            <person name="Chenine A.L."/>
            <person name="Ruprecht R.M."/>
        </authorList>
    </citation>
    <scope>NUCLEOTIDE SEQUENCE [LARGE SCALE GENOMIC DNA]</scope>
    <source>
        <strain evidence="10">SW32</strain>
    </source>
</reference>
<dbReference type="AlphaFoldDB" id="A0A240ULH8"/>
<name>A0A240ULH8_9GAMM</name>
<keyword evidence="6" id="KW-0378">Hydrolase</keyword>
<dbReference type="GO" id="GO:0004144">
    <property type="term" value="F:diacylglycerol O-acyltransferase activity"/>
    <property type="evidence" value="ECO:0007669"/>
    <property type="project" value="UniProtKB-EC"/>
</dbReference>
<comment type="similarity">
    <text evidence="2">Belongs to the esterase D family.</text>
</comment>
<dbReference type="EMBL" id="CP021358">
    <property type="protein sequence ID" value="ART62354.1"/>
    <property type="molecule type" value="Genomic_DNA"/>
</dbReference>
<feature type="region of interest" description="Disordered" evidence="9">
    <location>
        <begin position="1"/>
        <end position="22"/>
    </location>
</feature>